<keyword evidence="1" id="KW-0732">Signal</keyword>
<dbReference type="PANTHER" id="PTHR42754">
    <property type="entry name" value="ENDOGLUCANASE"/>
    <property type="match status" value="1"/>
</dbReference>
<dbReference type="Pfam" id="PF17164">
    <property type="entry name" value="DUF5122"/>
    <property type="match status" value="6"/>
</dbReference>
<dbReference type="InterPro" id="IPR013431">
    <property type="entry name" value="Delta_60_rpt"/>
</dbReference>
<gene>
    <name evidence="3" type="ORF">GD597_17390</name>
</gene>
<dbReference type="Gene3D" id="2.60.40.10">
    <property type="entry name" value="Immunoglobulins"/>
    <property type="match status" value="1"/>
</dbReference>
<sequence>MKKIISLGCFLISVCTLPSFAQTGILDETFGTGGKVQTAAGLRDINSKIVLQQDGKIVEAGTTTPDFNTGFGDIKLVRYNTDGSVDNTFGTAGFATININGDDQATGIALQSDGKIIVIGKTQASLAGPSDMLVVRFTTSGELDGSFDTDGIMTIDFAGGNDIANGVAIDGSDNIYIAGSAANAPGGVTDYALVSLNANGELNSSFGTNGKLTTDFASLTDEAFGIAVQGDGKIIAVGNAQMGELFSQIEFGIVRYNTDGTLDETFGVGGKNIQDIAGTDDFAKSVVIDAVTGKMYVVGYIVVTNTRKKMVIYAGNGDGTTDLSFSTDGLRKLQYGYEYGEAYSVSLQSDGKIVVAGTAYNNSTGESVFTLSRLKNTGPADFNFFSGGRVITTFDNSIAKCYDAIIQPDGNIVVAGVAINLLGDGSSDFALARYLENGILPVTFTSFTAAKNNSSVSLKWQTASEINSSYFSIERSTNGTAGFKEIGRTAAKGFSELVQDYSFEDIAPSAGGNYYRLKQVDLNGQYTYSKTIFLDFSGARNAILVYPNPVKDVINIKGLAADATSTISIINLQGLVLAKTTSANTSTFKWDVKQLPVGTYILRIDANKQVSTLKFIKQ</sequence>
<dbReference type="NCBIfam" id="TIGR02608">
    <property type="entry name" value="delta_60_rpt"/>
    <property type="match status" value="7"/>
</dbReference>
<dbReference type="Gene3D" id="2.80.10.50">
    <property type="match status" value="3"/>
</dbReference>
<evidence type="ECO:0000259" key="2">
    <source>
        <dbReference type="Pfam" id="PF18962"/>
    </source>
</evidence>
<dbReference type="RefSeq" id="WP_171609198.1">
    <property type="nucleotide sequence ID" value="NZ_WHPF01000013.1"/>
</dbReference>
<evidence type="ECO:0000256" key="1">
    <source>
        <dbReference type="SAM" id="SignalP"/>
    </source>
</evidence>
<evidence type="ECO:0000313" key="3">
    <source>
        <dbReference type="EMBL" id="NNV57249.1"/>
    </source>
</evidence>
<dbReference type="InterPro" id="IPR026444">
    <property type="entry name" value="Secre_tail"/>
</dbReference>
<keyword evidence="4" id="KW-1185">Reference proteome</keyword>
<dbReference type="InterPro" id="IPR013783">
    <property type="entry name" value="Ig-like_fold"/>
</dbReference>
<dbReference type="Pfam" id="PF18962">
    <property type="entry name" value="Por_Secre_tail"/>
    <property type="match status" value="1"/>
</dbReference>
<organism evidence="3 4">
    <name type="scientific">Limnovirga soli</name>
    <dbReference type="NCBI Taxonomy" id="2656915"/>
    <lineage>
        <taxon>Bacteria</taxon>
        <taxon>Pseudomonadati</taxon>
        <taxon>Bacteroidota</taxon>
        <taxon>Chitinophagia</taxon>
        <taxon>Chitinophagales</taxon>
        <taxon>Chitinophagaceae</taxon>
        <taxon>Limnovirga</taxon>
    </lineage>
</organism>
<dbReference type="PANTHER" id="PTHR42754:SF1">
    <property type="entry name" value="LIPOPROTEIN"/>
    <property type="match status" value="1"/>
</dbReference>
<proteinExistence type="predicted"/>
<comment type="caution">
    <text evidence="3">The sequence shown here is derived from an EMBL/GenBank/DDBJ whole genome shotgun (WGS) entry which is preliminary data.</text>
</comment>
<accession>A0A8J8FLV9</accession>
<dbReference type="AlphaFoldDB" id="A0A8J8FLV9"/>
<protein>
    <submittedName>
        <fullName evidence="3">T9SS type A sorting domain-containing protein</fullName>
    </submittedName>
</protein>
<evidence type="ECO:0000313" key="4">
    <source>
        <dbReference type="Proteomes" id="UP000598971"/>
    </source>
</evidence>
<feature type="domain" description="Secretion system C-terminal sorting" evidence="2">
    <location>
        <begin position="545"/>
        <end position="616"/>
    </location>
</feature>
<dbReference type="NCBIfam" id="TIGR04183">
    <property type="entry name" value="Por_Secre_tail"/>
    <property type="match status" value="1"/>
</dbReference>
<name>A0A8J8FLV9_9BACT</name>
<dbReference type="EMBL" id="WHPF01000013">
    <property type="protein sequence ID" value="NNV57249.1"/>
    <property type="molecule type" value="Genomic_DNA"/>
</dbReference>
<dbReference type="SUPFAM" id="SSF75011">
    <property type="entry name" value="3-carboxy-cis,cis-mucoante lactonizing enzyme"/>
    <property type="match status" value="1"/>
</dbReference>
<dbReference type="Proteomes" id="UP000598971">
    <property type="component" value="Unassembled WGS sequence"/>
</dbReference>
<feature type="signal peptide" evidence="1">
    <location>
        <begin position="1"/>
        <end position="21"/>
    </location>
</feature>
<reference evidence="3" key="1">
    <citation type="submission" date="2019-10" db="EMBL/GenBank/DDBJ databases">
        <title>Draft genome sequence of Panacibacter sp. KCS-6.</title>
        <authorList>
            <person name="Yim K.J."/>
        </authorList>
    </citation>
    <scope>NUCLEOTIDE SEQUENCE</scope>
    <source>
        <strain evidence="3">KCS-6</strain>
    </source>
</reference>
<feature type="chain" id="PRO_5035305574" evidence="1">
    <location>
        <begin position="22"/>
        <end position="618"/>
    </location>
</feature>